<name>A0A8S5PJQ7_9CAUD</name>
<protein>
    <submittedName>
        <fullName evidence="1">Uncharacterized protein</fullName>
    </submittedName>
</protein>
<proteinExistence type="predicted"/>
<evidence type="ECO:0000313" key="1">
    <source>
        <dbReference type="EMBL" id="DAE07294.1"/>
    </source>
</evidence>
<organism evidence="1">
    <name type="scientific">Siphoviridae sp. ctOSJ35</name>
    <dbReference type="NCBI Taxonomy" id="2825479"/>
    <lineage>
        <taxon>Viruses</taxon>
        <taxon>Duplodnaviria</taxon>
        <taxon>Heunggongvirae</taxon>
        <taxon>Uroviricota</taxon>
        <taxon>Caudoviricetes</taxon>
    </lineage>
</organism>
<sequence>MMIILNEMNNMKFEIESASMSNPIIKAYPILKDFNFKQNQNEGYEGSIEINSIEELDSLVKGINYPLIIGSKWFQNRNVDIQSNVIEIYDGWIE</sequence>
<dbReference type="EMBL" id="BK015447">
    <property type="protein sequence ID" value="DAE07294.1"/>
    <property type="molecule type" value="Genomic_DNA"/>
</dbReference>
<reference evidence="1" key="1">
    <citation type="journal article" date="2021" name="Proc. Natl. Acad. Sci. U.S.A.">
        <title>A Catalog of Tens of Thousands of Viruses from Human Metagenomes Reveals Hidden Associations with Chronic Diseases.</title>
        <authorList>
            <person name="Tisza M.J."/>
            <person name="Buck C.B."/>
        </authorList>
    </citation>
    <scope>NUCLEOTIDE SEQUENCE</scope>
    <source>
        <strain evidence="1">CtOSJ35</strain>
    </source>
</reference>
<accession>A0A8S5PJQ7</accession>